<evidence type="ECO:0000256" key="2">
    <source>
        <dbReference type="ARBA" id="ARBA00022723"/>
    </source>
</evidence>
<protein>
    <recommendedName>
        <fullName evidence="6">Fe2OG dioxygenase domain-containing protein</fullName>
    </recommendedName>
</protein>
<name>A0A835UFH3_VANPL</name>
<dbReference type="AlphaFoldDB" id="A0A835UFH3"/>
<dbReference type="GO" id="GO:0016491">
    <property type="term" value="F:oxidoreductase activity"/>
    <property type="evidence" value="ECO:0007669"/>
    <property type="project" value="UniProtKB-KW"/>
</dbReference>
<feature type="domain" description="Fe2OG dioxygenase" evidence="6">
    <location>
        <begin position="182"/>
        <end position="281"/>
    </location>
</feature>
<dbReference type="Proteomes" id="UP000639772">
    <property type="component" value="Chromosome 12"/>
</dbReference>
<organism evidence="7 9">
    <name type="scientific">Vanilla planifolia</name>
    <name type="common">Vanilla</name>
    <dbReference type="NCBI Taxonomy" id="51239"/>
    <lineage>
        <taxon>Eukaryota</taxon>
        <taxon>Viridiplantae</taxon>
        <taxon>Streptophyta</taxon>
        <taxon>Embryophyta</taxon>
        <taxon>Tracheophyta</taxon>
        <taxon>Spermatophyta</taxon>
        <taxon>Magnoliopsida</taxon>
        <taxon>Liliopsida</taxon>
        <taxon>Asparagales</taxon>
        <taxon>Orchidaceae</taxon>
        <taxon>Vanilloideae</taxon>
        <taxon>Vanilleae</taxon>
        <taxon>Vanilla</taxon>
    </lineage>
</organism>
<evidence type="ECO:0000313" key="9">
    <source>
        <dbReference type="Proteomes" id="UP000639772"/>
    </source>
</evidence>
<gene>
    <name evidence="7" type="ORF">HPP92_022511</name>
    <name evidence="8" type="ORF">HPP92_022512</name>
</gene>
<evidence type="ECO:0000256" key="1">
    <source>
        <dbReference type="ARBA" id="ARBA00008056"/>
    </source>
</evidence>
<dbReference type="InterPro" id="IPR027443">
    <property type="entry name" value="IPNS-like_sf"/>
</dbReference>
<dbReference type="InterPro" id="IPR026992">
    <property type="entry name" value="DIOX_N"/>
</dbReference>
<dbReference type="PROSITE" id="PS51471">
    <property type="entry name" value="FE2OG_OXY"/>
    <property type="match status" value="1"/>
</dbReference>
<keyword evidence="4 5" id="KW-0408">Iron</keyword>
<reference evidence="7 9" key="1">
    <citation type="journal article" date="2020" name="Nat. Food">
        <title>A phased Vanilla planifolia genome enables genetic improvement of flavour and production.</title>
        <authorList>
            <person name="Hasing T."/>
            <person name="Tang H."/>
            <person name="Brym M."/>
            <person name="Khazi F."/>
            <person name="Huang T."/>
            <person name="Chambers A.H."/>
        </authorList>
    </citation>
    <scope>NUCLEOTIDE SEQUENCE [LARGE SCALE GENOMIC DNA]</scope>
    <source>
        <tissue evidence="7">Leaf</tissue>
    </source>
</reference>
<dbReference type="EMBL" id="JADCNM010000012">
    <property type="protein sequence ID" value="KAG0459383.1"/>
    <property type="molecule type" value="Genomic_DNA"/>
</dbReference>
<evidence type="ECO:0000256" key="3">
    <source>
        <dbReference type="ARBA" id="ARBA00023002"/>
    </source>
</evidence>
<evidence type="ECO:0000313" key="7">
    <source>
        <dbReference type="EMBL" id="KAG0459383.1"/>
    </source>
</evidence>
<dbReference type="EMBL" id="JADCNM010000012">
    <property type="protein sequence ID" value="KAG0459384.1"/>
    <property type="molecule type" value="Genomic_DNA"/>
</dbReference>
<comment type="caution">
    <text evidence="7">The sequence shown here is derived from an EMBL/GenBank/DDBJ whole genome shotgun (WGS) entry which is preliminary data.</text>
</comment>
<evidence type="ECO:0000259" key="6">
    <source>
        <dbReference type="PROSITE" id="PS51471"/>
    </source>
</evidence>
<dbReference type="InterPro" id="IPR050295">
    <property type="entry name" value="Plant_2OG-oxidoreductases"/>
</dbReference>
<dbReference type="PANTHER" id="PTHR47991">
    <property type="entry name" value="OXOGLUTARATE/IRON-DEPENDENT DIOXYGENASE"/>
    <property type="match status" value="1"/>
</dbReference>
<dbReference type="Pfam" id="PF03171">
    <property type="entry name" value="2OG-FeII_Oxy"/>
    <property type="match status" value="1"/>
</dbReference>
<accession>A0A835UFH3</accession>
<dbReference type="InterPro" id="IPR005123">
    <property type="entry name" value="Oxoglu/Fe-dep_dioxygenase_dom"/>
</dbReference>
<dbReference type="SUPFAM" id="SSF51197">
    <property type="entry name" value="Clavaminate synthase-like"/>
    <property type="match status" value="1"/>
</dbReference>
<dbReference type="GO" id="GO:0046872">
    <property type="term" value="F:metal ion binding"/>
    <property type="evidence" value="ECO:0007669"/>
    <property type="project" value="UniProtKB-KW"/>
</dbReference>
<dbReference type="Pfam" id="PF14226">
    <property type="entry name" value="DIOX_N"/>
    <property type="match status" value="1"/>
</dbReference>
<evidence type="ECO:0000256" key="4">
    <source>
        <dbReference type="ARBA" id="ARBA00023004"/>
    </source>
</evidence>
<proteinExistence type="inferred from homology"/>
<dbReference type="Gene3D" id="2.60.120.330">
    <property type="entry name" value="B-lactam Antibiotic, Isopenicillin N Synthase, Chain"/>
    <property type="match status" value="1"/>
</dbReference>
<dbReference type="OrthoDB" id="406156at2759"/>
<evidence type="ECO:0000256" key="5">
    <source>
        <dbReference type="RuleBase" id="RU003682"/>
    </source>
</evidence>
<evidence type="ECO:0000313" key="8">
    <source>
        <dbReference type="EMBL" id="KAG0459384.1"/>
    </source>
</evidence>
<keyword evidence="3 5" id="KW-0560">Oxidoreductase</keyword>
<sequence>MPVSLLEYDTVPENYVFPPGERQKKLKASNKSIPVIDLAGQTHDEIVNQILEAGKHLGIFQVVNHGMGSDVMSEMMRVSKEFFNLPFDERAIHYSEDIYKPVRLFTSTGVHDIVHFWRDCLRMSIYPVEDFKQYWPENPSNLKDAVENYARGSRKLSTTVLGLVAEGLGLDRNYFDGDLSGEPMASHINFYPPCPDPSLTLGLAKHCDPGLITLLLQGNVSGLQILHNDEWIAVDPVPDAIVVNYGHQMEIVSDGMLKGVNHRAITNAEQSRMSIATFIQPSKECLIAPAEALHSEKNQPIYKRFHYREYFGNYVANLGDKEKSAKPFLVNFKEVEDSG</sequence>
<keyword evidence="2 5" id="KW-0479">Metal-binding</keyword>
<dbReference type="InterPro" id="IPR044861">
    <property type="entry name" value="IPNS-like_FE2OG_OXY"/>
</dbReference>
<comment type="similarity">
    <text evidence="1 5">Belongs to the iron/ascorbate-dependent oxidoreductase family.</text>
</comment>